<reference evidence="9 10" key="1">
    <citation type="submission" date="2019-07" db="EMBL/GenBank/DDBJ databases">
        <title>Complete Genome Sequence of Leptotrichia goodfellowii Strain JCM 16774.</title>
        <authorList>
            <person name="Watanabe S."/>
            <person name="Cui L."/>
        </authorList>
    </citation>
    <scope>NUCLEOTIDE SEQUENCE [LARGE SCALE GENOMIC DNA]</scope>
    <source>
        <strain evidence="9 10">JCM16774</strain>
    </source>
</reference>
<evidence type="ECO:0000256" key="7">
    <source>
        <dbReference type="RuleBase" id="RU363032"/>
    </source>
</evidence>
<keyword evidence="3" id="KW-1003">Cell membrane</keyword>
<evidence type="ECO:0000256" key="2">
    <source>
        <dbReference type="ARBA" id="ARBA00022448"/>
    </source>
</evidence>
<feature type="transmembrane region" description="Helical" evidence="7">
    <location>
        <begin position="165"/>
        <end position="187"/>
    </location>
</feature>
<dbReference type="InterPro" id="IPR000515">
    <property type="entry name" value="MetI-like"/>
</dbReference>
<dbReference type="PANTHER" id="PTHR30193">
    <property type="entry name" value="ABC TRANSPORTER PERMEASE PROTEIN"/>
    <property type="match status" value="1"/>
</dbReference>
<feature type="transmembrane region" description="Helical" evidence="7">
    <location>
        <begin position="271"/>
        <end position="292"/>
    </location>
</feature>
<evidence type="ECO:0000256" key="5">
    <source>
        <dbReference type="ARBA" id="ARBA00022989"/>
    </source>
</evidence>
<evidence type="ECO:0000313" key="9">
    <source>
        <dbReference type="EMBL" id="BBM36149.1"/>
    </source>
</evidence>
<keyword evidence="4 7" id="KW-0812">Transmembrane</keyword>
<dbReference type="KEGG" id="lgo:JCM16774_1081"/>
<dbReference type="CDD" id="cd06261">
    <property type="entry name" value="TM_PBP2"/>
    <property type="match status" value="1"/>
</dbReference>
<dbReference type="Proteomes" id="UP000321606">
    <property type="component" value="Chromosome"/>
</dbReference>
<gene>
    <name evidence="9" type="ORF">JCM16774_1081</name>
</gene>
<dbReference type="EMBL" id="AP019822">
    <property type="protein sequence ID" value="BBM36149.1"/>
    <property type="molecule type" value="Genomic_DNA"/>
</dbReference>
<evidence type="ECO:0000259" key="8">
    <source>
        <dbReference type="PROSITE" id="PS50928"/>
    </source>
</evidence>
<sequence length="303" mass="34303">MNNIKSNYMKNKKTENMVWGYFMITPTMLGLFILNILPIFQTLYLSFTKSGAFGKVTFIGLKNYVNLFQDKLVMQSFINTFIYTILTVPAGVFLSLITAVLLNAKIRGKTIYRTLFFLPVVSVPAAVALVWKWIFNSKFGIINTILTAVGLKGVDWLTDSKSAMISIVIVGIWSMVGYNMIVILAGLQEIAQTYYEAAEIDGAGPVKKFFSIILPLITPTLFFIIITTFIGCLQVFDVIYMMIGRANVVLPKVQSVVVLFYNYSFERNMKGYGSAIIMMLFLVILLITYIQLKLQKKWVNYMS</sequence>
<comment type="subcellular location">
    <subcellularLocation>
        <location evidence="1 7">Cell membrane</location>
        <topology evidence="1 7">Multi-pass membrane protein</topology>
    </subcellularLocation>
</comment>
<dbReference type="GO" id="GO:0055085">
    <property type="term" value="P:transmembrane transport"/>
    <property type="evidence" value="ECO:0007669"/>
    <property type="project" value="InterPro"/>
</dbReference>
<keyword evidence="2 7" id="KW-0813">Transport</keyword>
<comment type="similarity">
    <text evidence="7">Belongs to the binding-protein-dependent transport system permease family.</text>
</comment>
<dbReference type="PROSITE" id="PS50928">
    <property type="entry name" value="ABC_TM1"/>
    <property type="match status" value="1"/>
</dbReference>
<dbReference type="InterPro" id="IPR035906">
    <property type="entry name" value="MetI-like_sf"/>
</dbReference>
<evidence type="ECO:0000256" key="3">
    <source>
        <dbReference type="ARBA" id="ARBA00022475"/>
    </source>
</evidence>
<protein>
    <submittedName>
        <fullName evidence="9">Binding-protein-dependent transport system innermembrane protein</fullName>
    </submittedName>
</protein>
<dbReference type="PANTHER" id="PTHR30193:SF37">
    <property type="entry name" value="INNER MEMBRANE ABC TRANSPORTER PERMEASE PROTEIN YCJO"/>
    <property type="match status" value="1"/>
</dbReference>
<accession>A0A510J9Y2</accession>
<evidence type="ECO:0000313" key="10">
    <source>
        <dbReference type="Proteomes" id="UP000321606"/>
    </source>
</evidence>
<dbReference type="OrthoDB" id="9784933at2"/>
<evidence type="ECO:0000256" key="6">
    <source>
        <dbReference type="ARBA" id="ARBA00023136"/>
    </source>
</evidence>
<feature type="domain" description="ABC transmembrane type-1" evidence="8">
    <location>
        <begin position="77"/>
        <end position="291"/>
    </location>
</feature>
<dbReference type="InterPro" id="IPR051393">
    <property type="entry name" value="ABC_transporter_permease"/>
</dbReference>
<evidence type="ECO:0000256" key="4">
    <source>
        <dbReference type="ARBA" id="ARBA00022692"/>
    </source>
</evidence>
<feature type="transmembrane region" description="Helical" evidence="7">
    <location>
        <begin position="114"/>
        <end position="134"/>
    </location>
</feature>
<dbReference type="SUPFAM" id="SSF161098">
    <property type="entry name" value="MetI-like"/>
    <property type="match status" value="1"/>
</dbReference>
<name>A0A510J9Y2_9FUSO</name>
<evidence type="ECO:0000256" key="1">
    <source>
        <dbReference type="ARBA" id="ARBA00004651"/>
    </source>
</evidence>
<proteinExistence type="inferred from homology"/>
<feature type="transmembrane region" description="Helical" evidence="7">
    <location>
        <begin position="81"/>
        <end position="102"/>
    </location>
</feature>
<keyword evidence="6 7" id="KW-0472">Membrane</keyword>
<dbReference type="STRING" id="714315.GCA_000516535_01073"/>
<dbReference type="Gene3D" id="1.10.3720.10">
    <property type="entry name" value="MetI-like"/>
    <property type="match status" value="1"/>
</dbReference>
<feature type="transmembrane region" description="Helical" evidence="7">
    <location>
        <begin position="21"/>
        <end position="40"/>
    </location>
</feature>
<keyword evidence="5 7" id="KW-1133">Transmembrane helix</keyword>
<feature type="transmembrane region" description="Helical" evidence="7">
    <location>
        <begin position="248"/>
        <end position="265"/>
    </location>
</feature>
<organism evidence="9 10">
    <name type="scientific">Pseudoleptotrichia goodfellowii</name>
    <dbReference type="NCBI Taxonomy" id="157692"/>
    <lineage>
        <taxon>Bacteria</taxon>
        <taxon>Fusobacteriati</taxon>
        <taxon>Fusobacteriota</taxon>
        <taxon>Fusobacteriia</taxon>
        <taxon>Fusobacteriales</taxon>
        <taxon>Leptotrichiaceae</taxon>
        <taxon>Pseudoleptotrichia</taxon>
    </lineage>
</organism>
<dbReference type="Pfam" id="PF00528">
    <property type="entry name" value="BPD_transp_1"/>
    <property type="match status" value="1"/>
</dbReference>
<feature type="transmembrane region" description="Helical" evidence="7">
    <location>
        <begin position="212"/>
        <end position="236"/>
    </location>
</feature>
<dbReference type="GO" id="GO:0005886">
    <property type="term" value="C:plasma membrane"/>
    <property type="evidence" value="ECO:0007669"/>
    <property type="project" value="UniProtKB-SubCell"/>
</dbReference>
<dbReference type="AlphaFoldDB" id="A0A510J9Y2"/>